<dbReference type="InterPro" id="IPR036551">
    <property type="entry name" value="Flavin_trans-like"/>
</dbReference>
<feature type="domain" description="Flavoprotein" evidence="1">
    <location>
        <begin position="18"/>
        <end position="146"/>
    </location>
</feature>
<sequence>MTAGESGRETSGRPVLHLLVCGSPLARDVHKLIRPALAEGWDVWVVSSPDGAKFLDITAAESLTGHAVRTRYRHPSESGDLPVADVVAVVPASCNTVNKWAAGICDTLVLGLLAEALGRGLPIVAAPYTNWAHAAHPAFPESVAKLRGWGVCVLYGEDFYRFHDPGRGYLTQHLFPWQRVWEEVSSRRAVTCPP</sequence>
<dbReference type="AlphaFoldDB" id="A0A841FH23"/>
<protein>
    <submittedName>
        <fullName evidence="2">Phosphopantothenoylcysteine synthetase/decarboxylase</fullName>
    </submittedName>
</protein>
<proteinExistence type="predicted"/>
<name>A0A841FH23_9ACTN</name>
<evidence type="ECO:0000259" key="1">
    <source>
        <dbReference type="Pfam" id="PF02441"/>
    </source>
</evidence>
<keyword evidence="3" id="KW-1185">Reference proteome</keyword>
<accession>A0A841FH23</accession>
<dbReference type="Proteomes" id="UP000548476">
    <property type="component" value="Unassembled WGS sequence"/>
</dbReference>
<evidence type="ECO:0000313" key="3">
    <source>
        <dbReference type="Proteomes" id="UP000548476"/>
    </source>
</evidence>
<dbReference type="Pfam" id="PF02441">
    <property type="entry name" value="Flavoprotein"/>
    <property type="match status" value="1"/>
</dbReference>
<reference evidence="2 3" key="1">
    <citation type="submission" date="2020-08" db="EMBL/GenBank/DDBJ databases">
        <title>Genomic Encyclopedia of Type Strains, Phase IV (KMG-IV): sequencing the most valuable type-strain genomes for metagenomic binning, comparative biology and taxonomic classification.</title>
        <authorList>
            <person name="Goeker M."/>
        </authorList>
    </citation>
    <scope>NUCLEOTIDE SEQUENCE [LARGE SCALE GENOMIC DNA]</scope>
    <source>
        <strain evidence="2 3">YIM 65646</strain>
    </source>
</reference>
<dbReference type="InterPro" id="IPR003382">
    <property type="entry name" value="Flavoprotein"/>
</dbReference>
<dbReference type="Gene3D" id="3.40.50.1950">
    <property type="entry name" value="Flavin prenyltransferase-like"/>
    <property type="match status" value="1"/>
</dbReference>
<organism evidence="2 3">
    <name type="scientific">Phytomonospora endophytica</name>
    <dbReference type="NCBI Taxonomy" id="714109"/>
    <lineage>
        <taxon>Bacteria</taxon>
        <taxon>Bacillati</taxon>
        <taxon>Actinomycetota</taxon>
        <taxon>Actinomycetes</taxon>
        <taxon>Micromonosporales</taxon>
        <taxon>Micromonosporaceae</taxon>
        <taxon>Phytomonospora</taxon>
    </lineage>
</organism>
<comment type="caution">
    <text evidence="2">The sequence shown here is derived from an EMBL/GenBank/DDBJ whole genome shotgun (WGS) entry which is preliminary data.</text>
</comment>
<evidence type="ECO:0000313" key="2">
    <source>
        <dbReference type="EMBL" id="MBB6032397.1"/>
    </source>
</evidence>
<dbReference type="EMBL" id="JACHGT010000001">
    <property type="protein sequence ID" value="MBB6032397.1"/>
    <property type="molecule type" value="Genomic_DNA"/>
</dbReference>
<dbReference type="GO" id="GO:0003824">
    <property type="term" value="F:catalytic activity"/>
    <property type="evidence" value="ECO:0007669"/>
    <property type="project" value="InterPro"/>
</dbReference>
<dbReference type="SUPFAM" id="SSF52507">
    <property type="entry name" value="Homo-oligomeric flavin-containing Cys decarboxylases, HFCD"/>
    <property type="match status" value="1"/>
</dbReference>
<gene>
    <name evidence="2" type="ORF">HNR73_000239</name>
</gene>
<dbReference type="RefSeq" id="WP_184785303.1">
    <property type="nucleotide sequence ID" value="NZ_BONT01000111.1"/>
</dbReference>